<feature type="signal peptide" evidence="1">
    <location>
        <begin position="1"/>
        <end position="21"/>
    </location>
</feature>
<feature type="chain" id="PRO_5043799015" evidence="1">
    <location>
        <begin position="22"/>
        <end position="329"/>
    </location>
</feature>
<accession>A0AAV9HML5</accession>
<keyword evidence="1" id="KW-0732">Signal</keyword>
<reference evidence="2" key="2">
    <citation type="submission" date="2023-06" db="EMBL/GenBank/DDBJ databases">
        <authorList>
            <consortium name="Lawrence Berkeley National Laboratory"/>
            <person name="Mondo S.J."/>
            <person name="Hensen N."/>
            <person name="Bonometti L."/>
            <person name="Westerberg I."/>
            <person name="Brannstrom I.O."/>
            <person name="Guillou S."/>
            <person name="Cros-Aarteil S."/>
            <person name="Calhoun S."/>
            <person name="Haridas S."/>
            <person name="Kuo A."/>
            <person name="Pangilinan J."/>
            <person name="Riley R."/>
            <person name="Labutti K."/>
            <person name="Andreopoulos B."/>
            <person name="Lipzen A."/>
            <person name="Chen C."/>
            <person name="Yanf M."/>
            <person name="Daum C."/>
            <person name="Ng V."/>
            <person name="Clum A."/>
            <person name="Steindorff A."/>
            <person name="Ohm R."/>
            <person name="Martin F."/>
            <person name="Silar P."/>
            <person name="Natvig D."/>
            <person name="Lalanne C."/>
            <person name="Gautier V."/>
            <person name="Ament-Velasquez S.L."/>
            <person name="Kruys A."/>
            <person name="Hutchinson M.I."/>
            <person name="Powell A.J."/>
            <person name="Barry K."/>
            <person name="Miller A.N."/>
            <person name="Grigoriev I.V."/>
            <person name="Debuchy R."/>
            <person name="Gladieux P."/>
            <person name="Thoren M.H."/>
            <person name="Johannesson H."/>
        </authorList>
    </citation>
    <scope>NUCLEOTIDE SEQUENCE</scope>
    <source>
        <strain evidence="2">PSN324</strain>
    </source>
</reference>
<evidence type="ECO:0000313" key="3">
    <source>
        <dbReference type="Proteomes" id="UP001321749"/>
    </source>
</evidence>
<dbReference type="EMBL" id="MU865004">
    <property type="protein sequence ID" value="KAK4460783.1"/>
    <property type="molecule type" value="Genomic_DNA"/>
</dbReference>
<evidence type="ECO:0000313" key="2">
    <source>
        <dbReference type="EMBL" id="KAK4460783.1"/>
    </source>
</evidence>
<evidence type="ECO:0000256" key="1">
    <source>
        <dbReference type="SAM" id="SignalP"/>
    </source>
</evidence>
<gene>
    <name evidence="2" type="ORF">QBC42DRAFT_180158</name>
</gene>
<dbReference type="Proteomes" id="UP001321749">
    <property type="component" value="Unassembled WGS sequence"/>
</dbReference>
<comment type="caution">
    <text evidence="2">The sequence shown here is derived from an EMBL/GenBank/DDBJ whole genome shotgun (WGS) entry which is preliminary data.</text>
</comment>
<reference evidence="2" key="1">
    <citation type="journal article" date="2023" name="Mol. Phylogenet. Evol.">
        <title>Genome-scale phylogeny and comparative genomics of the fungal order Sordariales.</title>
        <authorList>
            <person name="Hensen N."/>
            <person name="Bonometti L."/>
            <person name="Westerberg I."/>
            <person name="Brannstrom I.O."/>
            <person name="Guillou S."/>
            <person name="Cros-Aarteil S."/>
            <person name="Calhoun S."/>
            <person name="Haridas S."/>
            <person name="Kuo A."/>
            <person name="Mondo S."/>
            <person name="Pangilinan J."/>
            <person name="Riley R."/>
            <person name="LaButti K."/>
            <person name="Andreopoulos B."/>
            <person name="Lipzen A."/>
            <person name="Chen C."/>
            <person name="Yan M."/>
            <person name="Daum C."/>
            <person name="Ng V."/>
            <person name="Clum A."/>
            <person name="Steindorff A."/>
            <person name="Ohm R.A."/>
            <person name="Martin F."/>
            <person name="Silar P."/>
            <person name="Natvig D.O."/>
            <person name="Lalanne C."/>
            <person name="Gautier V."/>
            <person name="Ament-Velasquez S.L."/>
            <person name="Kruys A."/>
            <person name="Hutchinson M.I."/>
            <person name="Powell A.J."/>
            <person name="Barry K."/>
            <person name="Miller A.N."/>
            <person name="Grigoriev I.V."/>
            <person name="Debuchy R."/>
            <person name="Gladieux P."/>
            <person name="Hiltunen Thoren M."/>
            <person name="Johannesson H."/>
        </authorList>
    </citation>
    <scope>NUCLEOTIDE SEQUENCE</scope>
    <source>
        <strain evidence="2">PSN324</strain>
    </source>
</reference>
<keyword evidence="3" id="KW-1185">Reference proteome</keyword>
<sequence length="329" mass="36778">MSPFLSDLLLISLALTCCVLADLPDGPSDSMDERFDNLHWLDLNGGLNNLSYQAYTVAQWAFGTVPQACFDMAGDRQCDPHELEVFDVNYSDAKYTKVICRCTDSPMQIWDIADDIGRVPVKARQWINYVGSFNAPDCSAYSGANHITILGNCAERASVTIHEVAHSLDGWAVYKGNGAQYSATREWKRTVGKDTCVPDNYAKSRWSESWAQVAVLAAYHFNVGSIWDLDGGVECMRGQMEKVIQQLEGVLTFREADRCDRHWPEDPTVCMGDRAISEGLCEGLEVITTVERYPALDPEVQRGIEEDENSRMRHAEEESGLVVARKFKA</sequence>
<name>A0AAV9HML5_9PEZI</name>
<proteinExistence type="predicted"/>
<dbReference type="AlphaFoldDB" id="A0AAV9HML5"/>
<protein>
    <submittedName>
        <fullName evidence="2">Conidiation-specific protein 13</fullName>
    </submittedName>
</protein>
<dbReference type="SUPFAM" id="SSF55486">
    <property type="entry name" value="Metalloproteases ('zincins'), catalytic domain"/>
    <property type="match status" value="1"/>
</dbReference>
<organism evidence="2 3">
    <name type="scientific">Cladorrhinum samala</name>
    <dbReference type="NCBI Taxonomy" id="585594"/>
    <lineage>
        <taxon>Eukaryota</taxon>
        <taxon>Fungi</taxon>
        <taxon>Dikarya</taxon>
        <taxon>Ascomycota</taxon>
        <taxon>Pezizomycotina</taxon>
        <taxon>Sordariomycetes</taxon>
        <taxon>Sordariomycetidae</taxon>
        <taxon>Sordariales</taxon>
        <taxon>Podosporaceae</taxon>
        <taxon>Cladorrhinum</taxon>
    </lineage>
</organism>